<sequence length="526" mass="56020">MPALALPSSEDTFAEAACGLMTTDTGGRILRANRTILAWLGYTEAEMTAGMRLQDLLSVGGRVFHQTHCAPLLQLQGSVSEVQVDLVCKDRSRVPALLNIARRRAGVGFVDQVAVFIANDRRAYERELLRARAAAEAALAAQSGAEAKLREANQQLSLADRRKDEFLATLAHELRNPLAPMRSGADLLKMTMGANAPHQRIVDMFDRQLRQMSHLVDDLMEVARISQGKLVLRIEPVCLGEIVRAAVADLQAQIGAAGHALTLALPATPVSVRGDPTRLTQMLVNLLTNACKYTPPGGRIALALREEDGEAVIAISDSGIGIPPEALESVFEMFSQLEPALKRAHGGLGIGLALVKGLVALHQGSVRADSAGAGQGSTFTVRLPLAPHAASSAHQGQEQAPRNAAPLQVLVVDDNRDAAEMLTAVLDLNGYRTAVAYCGEQATGYLRAHAAQACILDIGLPDIDGYELARRIRAMPLEKQPVLIALTGWGQPSDVDAAIAAGFDHHLSKPVEFAAVQRLLAGLEAA</sequence>
<dbReference type="InterPro" id="IPR005467">
    <property type="entry name" value="His_kinase_dom"/>
</dbReference>
<evidence type="ECO:0000256" key="4">
    <source>
        <dbReference type="PROSITE-ProRule" id="PRU00169"/>
    </source>
</evidence>
<dbReference type="PANTHER" id="PTHR43547:SF2">
    <property type="entry name" value="HYBRID SIGNAL TRANSDUCTION HISTIDINE KINASE C"/>
    <property type="match status" value="1"/>
</dbReference>
<dbReference type="SUPFAM" id="SSF47384">
    <property type="entry name" value="Homodimeric domain of signal transducing histidine kinase"/>
    <property type="match status" value="1"/>
</dbReference>
<dbReference type="InterPro" id="IPR035965">
    <property type="entry name" value="PAS-like_dom_sf"/>
</dbReference>
<dbReference type="Gene3D" id="1.10.287.130">
    <property type="match status" value="1"/>
</dbReference>
<evidence type="ECO:0000259" key="6">
    <source>
        <dbReference type="PROSITE" id="PS50109"/>
    </source>
</evidence>
<dbReference type="InterPro" id="IPR003594">
    <property type="entry name" value="HATPase_dom"/>
</dbReference>
<dbReference type="Pfam" id="PF00072">
    <property type="entry name" value="Response_reg"/>
    <property type="match status" value="1"/>
</dbReference>
<comment type="catalytic activity">
    <reaction evidence="1">
        <text>ATP + protein L-histidine = ADP + protein N-phospho-L-histidine.</text>
        <dbReference type="EC" id="2.7.13.3"/>
    </reaction>
</comment>
<dbReference type="Proteomes" id="UP000819052">
    <property type="component" value="Unassembled WGS sequence"/>
</dbReference>
<dbReference type="Pfam" id="PF00512">
    <property type="entry name" value="HisKA"/>
    <property type="match status" value="1"/>
</dbReference>
<dbReference type="InterPro" id="IPR011006">
    <property type="entry name" value="CheY-like_superfamily"/>
</dbReference>
<dbReference type="PANTHER" id="PTHR43547">
    <property type="entry name" value="TWO-COMPONENT HISTIDINE KINASE"/>
    <property type="match status" value="1"/>
</dbReference>
<dbReference type="SMART" id="SM00387">
    <property type="entry name" value="HATPase_c"/>
    <property type="match status" value="1"/>
</dbReference>
<dbReference type="EC" id="2.7.13.3" evidence="2"/>
<proteinExistence type="predicted"/>
<dbReference type="InterPro" id="IPR036890">
    <property type="entry name" value="HATPase_C_sf"/>
</dbReference>
<dbReference type="InterPro" id="IPR004358">
    <property type="entry name" value="Sig_transdc_His_kin-like_C"/>
</dbReference>
<comment type="caution">
    <text evidence="8">The sequence shown here is derived from an EMBL/GenBank/DDBJ whole genome shotgun (WGS) entry which is preliminary data.</text>
</comment>
<feature type="coiled-coil region" evidence="5">
    <location>
        <begin position="121"/>
        <end position="169"/>
    </location>
</feature>
<dbReference type="InterPro" id="IPR003661">
    <property type="entry name" value="HisK_dim/P_dom"/>
</dbReference>
<dbReference type="PROSITE" id="PS50109">
    <property type="entry name" value="HIS_KIN"/>
    <property type="match status" value="1"/>
</dbReference>
<dbReference type="CDD" id="cd00082">
    <property type="entry name" value="HisKA"/>
    <property type="match status" value="1"/>
</dbReference>
<evidence type="ECO:0000256" key="5">
    <source>
        <dbReference type="SAM" id="Coils"/>
    </source>
</evidence>
<dbReference type="CDD" id="cd00075">
    <property type="entry name" value="HATPase"/>
    <property type="match status" value="1"/>
</dbReference>
<feature type="modified residue" description="4-aspartylphosphate" evidence="4">
    <location>
        <position position="457"/>
    </location>
</feature>
<evidence type="ECO:0000313" key="8">
    <source>
        <dbReference type="EMBL" id="NHZ44386.1"/>
    </source>
</evidence>
<keyword evidence="9" id="KW-1185">Reference proteome</keyword>
<evidence type="ECO:0000256" key="1">
    <source>
        <dbReference type="ARBA" id="ARBA00000085"/>
    </source>
</evidence>
<keyword evidence="3 4" id="KW-0597">Phosphoprotein</keyword>
<evidence type="ECO:0000259" key="7">
    <source>
        <dbReference type="PROSITE" id="PS50110"/>
    </source>
</evidence>
<dbReference type="SUPFAM" id="SSF52172">
    <property type="entry name" value="CheY-like"/>
    <property type="match status" value="1"/>
</dbReference>
<dbReference type="InterPro" id="IPR001789">
    <property type="entry name" value="Sig_transdc_resp-reg_receiver"/>
</dbReference>
<dbReference type="Gene3D" id="3.40.50.2300">
    <property type="match status" value="1"/>
</dbReference>
<dbReference type="Gene3D" id="3.30.450.20">
    <property type="entry name" value="PAS domain"/>
    <property type="match status" value="1"/>
</dbReference>
<dbReference type="CDD" id="cd17580">
    <property type="entry name" value="REC_2_DhkD-like"/>
    <property type="match status" value="1"/>
</dbReference>
<dbReference type="SUPFAM" id="SSF55785">
    <property type="entry name" value="PYP-like sensor domain (PAS domain)"/>
    <property type="match status" value="1"/>
</dbReference>
<evidence type="ECO:0000256" key="2">
    <source>
        <dbReference type="ARBA" id="ARBA00012438"/>
    </source>
</evidence>
<evidence type="ECO:0000313" key="9">
    <source>
        <dbReference type="Proteomes" id="UP000819052"/>
    </source>
</evidence>
<accession>A0ABX0MKR0</accession>
<dbReference type="SUPFAM" id="SSF55874">
    <property type="entry name" value="ATPase domain of HSP90 chaperone/DNA topoisomerase II/histidine kinase"/>
    <property type="match status" value="1"/>
</dbReference>
<keyword evidence="5" id="KW-0175">Coiled coil</keyword>
<dbReference type="InterPro" id="IPR036097">
    <property type="entry name" value="HisK_dim/P_sf"/>
</dbReference>
<organism evidence="8 9">
    <name type="scientific">Massilia aquatica</name>
    <dbReference type="NCBI Taxonomy" id="2609000"/>
    <lineage>
        <taxon>Bacteria</taxon>
        <taxon>Pseudomonadati</taxon>
        <taxon>Pseudomonadota</taxon>
        <taxon>Betaproteobacteria</taxon>
        <taxon>Burkholderiales</taxon>
        <taxon>Oxalobacteraceae</taxon>
        <taxon>Telluria group</taxon>
        <taxon>Massilia</taxon>
    </lineage>
</organism>
<feature type="domain" description="Histidine kinase" evidence="6">
    <location>
        <begin position="169"/>
        <end position="387"/>
    </location>
</feature>
<reference evidence="8 9" key="1">
    <citation type="submission" date="2019-09" db="EMBL/GenBank/DDBJ databases">
        <title>Taxonomy of Antarctic Massilia spp.: description of Massilia rubra sp. nov., Massilia aquatica sp. nov., Massilia mucilaginosa sp. nov., Massilia frigida sp. nov. isolated from streams, lakes and regoliths.</title>
        <authorList>
            <person name="Holochova P."/>
            <person name="Sedlacek I."/>
            <person name="Kralova S."/>
            <person name="Maslanova I."/>
            <person name="Busse H.-J."/>
            <person name="Stankova E."/>
            <person name="Vrbovska V."/>
            <person name="Kovarovic V."/>
            <person name="Bartak M."/>
            <person name="Svec P."/>
            <person name="Pantucek R."/>
        </authorList>
    </citation>
    <scope>NUCLEOTIDE SEQUENCE [LARGE SCALE GENOMIC DNA]</scope>
    <source>
        <strain evidence="8 9">CCM 8693</strain>
    </source>
</reference>
<dbReference type="CDD" id="cd00130">
    <property type="entry name" value="PAS"/>
    <property type="match status" value="1"/>
</dbReference>
<dbReference type="PRINTS" id="PR00344">
    <property type="entry name" value="BCTRLSENSOR"/>
</dbReference>
<dbReference type="SMART" id="SM00448">
    <property type="entry name" value="REC"/>
    <property type="match status" value="1"/>
</dbReference>
<feature type="domain" description="Response regulatory" evidence="7">
    <location>
        <begin position="408"/>
        <end position="524"/>
    </location>
</feature>
<name>A0ABX0MKR0_9BURK</name>
<dbReference type="PROSITE" id="PS50110">
    <property type="entry name" value="RESPONSE_REGULATORY"/>
    <property type="match status" value="1"/>
</dbReference>
<evidence type="ECO:0000256" key="3">
    <source>
        <dbReference type="ARBA" id="ARBA00022553"/>
    </source>
</evidence>
<dbReference type="EMBL" id="VVIW01000031">
    <property type="protein sequence ID" value="NHZ44386.1"/>
    <property type="molecule type" value="Genomic_DNA"/>
</dbReference>
<dbReference type="SMART" id="SM00388">
    <property type="entry name" value="HisKA"/>
    <property type="match status" value="1"/>
</dbReference>
<gene>
    <name evidence="8" type="ORF">F1609_30125</name>
</gene>
<dbReference type="Pfam" id="PF02518">
    <property type="entry name" value="HATPase_c"/>
    <property type="match status" value="1"/>
</dbReference>
<dbReference type="Gene3D" id="3.30.565.10">
    <property type="entry name" value="Histidine kinase-like ATPase, C-terminal domain"/>
    <property type="match status" value="1"/>
</dbReference>
<protein>
    <recommendedName>
        <fullName evidence="2">histidine kinase</fullName>
        <ecNumber evidence="2">2.7.13.3</ecNumber>
    </recommendedName>
</protein>
<dbReference type="InterPro" id="IPR000014">
    <property type="entry name" value="PAS"/>
</dbReference>